<feature type="region of interest" description="Disordered" evidence="1">
    <location>
        <begin position="60"/>
        <end position="88"/>
    </location>
</feature>
<dbReference type="Proteomes" id="UP001501195">
    <property type="component" value="Unassembled WGS sequence"/>
</dbReference>
<keyword evidence="3" id="KW-1185">Reference proteome</keyword>
<gene>
    <name evidence="2" type="ORF">GCM10023225_10510</name>
</gene>
<sequence length="88" mass="9327">MCGGGRRSGEVAVPRPVADTVEAALRAVVEKAEEDRAWSEPWNHVDAGGFSGDAHLEARREHLAHEQAELDEYAQDPSSTGSGDEGAA</sequence>
<evidence type="ECO:0000313" key="2">
    <source>
        <dbReference type="EMBL" id="GAA4970394.1"/>
    </source>
</evidence>
<reference evidence="3" key="1">
    <citation type="journal article" date="2019" name="Int. J. Syst. Evol. Microbiol.">
        <title>The Global Catalogue of Microorganisms (GCM) 10K type strain sequencing project: providing services to taxonomists for standard genome sequencing and annotation.</title>
        <authorList>
            <consortium name="The Broad Institute Genomics Platform"/>
            <consortium name="The Broad Institute Genome Sequencing Center for Infectious Disease"/>
            <person name="Wu L."/>
            <person name="Ma J."/>
        </authorList>
    </citation>
    <scope>NUCLEOTIDE SEQUENCE [LARGE SCALE GENOMIC DNA]</scope>
    <source>
        <strain evidence="3">JCM 18126</strain>
    </source>
</reference>
<protein>
    <submittedName>
        <fullName evidence="2">Uncharacterized protein</fullName>
    </submittedName>
</protein>
<comment type="caution">
    <text evidence="2">The sequence shown here is derived from an EMBL/GenBank/DDBJ whole genome shotgun (WGS) entry which is preliminary data.</text>
</comment>
<organism evidence="2 3">
    <name type="scientific">Kineococcus glutinatus</name>
    <dbReference type="NCBI Taxonomy" id="1070872"/>
    <lineage>
        <taxon>Bacteria</taxon>
        <taxon>Bacillati</taxon>
        <taxon>Actinomycetota</taxon>
        <taxon>Actinomycetes</taxon>
        <taxon>Kineosporiales</taxon>
        <taxon>Kineosporiaceae</taxon>
        <taxon>Kineococcus</taxon>
    </lineage>
</organism>
<evidence type="ECO:0000313" key="3">
    <source>
        <dbReference type="Proteomes" id="UP001501195"/>
    </source>
</evidence>
<dbReference type="EMBL" id="BAABIL010000131">
    <property type="protein sequence ID" value="GAA4970394.1"/>
    <property type="molecule type" value="Genomic_DNA"/>
</dbReference>
<name>A0ABP9HGV6_9ACTN</name>
<proteinExistence type="predicted"/>
<evidence type="ECO:0000256" key="1">
    <source>
        <dbReference type="SAM" id="MobiDB-lite"/>
    </source>
</evidence>
<accession>A0ABP9HGV6</accession>